<dbReference type="SUPFAM" id="SSF48371">
    <property type="entry name" value="ARM repeat"/>
    <property type="match status" value="1"/>
</dbReference>
<evidence type="ECO:0000313" key="11">
    <source>
        <dbReference type="Proteomes" id="UP000288716"/>
    </source>
</evidence>
<dbReference type="InterPro" id="IPR029044">
    <property type="entry name" value="Nucleotide-diphossugar_trans"/>
</dbReference>
<keyword evidence="5" id="KW-0648">Protein biosynthesis</keyword>
<feature type="domain" description="W2" evidence="9">
    <location>
        <begin position="389"/>
        <end position="576"/>
    </location>
</feature>
<comment type="similarity">
    <text evidence="2">Belongs to the eIF-2B gamma/epsilon subunits family.</text>
</comment>
<evidence type="ECO:0000256" key="8">
    <source>
        <dbReference type="ARBA" id="ARBA00046432"/>
    </source>
</evidence>
<evidence type="ECO:0000313" key="10">
    <source>
        <dbReference type="EMBL" id="RWS27234.1"/>
    </source>
</evidence>
<evidence type="ECO:0000256" key="6">
    <source>
        <dbReference type="ARBA" id="ARBA00044144"/>
    </source>
</evidence>
<dbReference type="EMBL" id="NCKV01002164">
    <property type="protein sequence ID" value="RWS27234.1"/>
    <property type="molecule type" value="Genomic_DNA"/>
</dbReference>
<dbReference type="SUPFAM" id="SSF53448">
    <property type="entry name" value="Nucleotide-diphospho-sugar transferases"/>
    <property type="match status" value="1"/>
</dbReference>
<dbReference type="Gene3D" id="2.160.10.10">
    <property type="entry name" value="Hexapeptide repeat proteins"/>
    <property type="match status" value="1"/>
</dbReference>
<dbReference type="PROSITE" id="PS51363">
    <property type="entry name" value="W2"/>
    <property type="match status" value="1"/>
</dbReference>
<dbReference type="CDD" id="cd11558">
    <property type="entry name" value="W2_eIF2B_epsilon"/>
    <property type="match status" value="1"/>
</dbReference>
<proteinExistence type="inferred from homology"/>
<keyword evidence="4 10" id="KW-0396">Initiation factor</keyword>
<organism evidence="10 11">
    <name type="scientific">Leptotrombidium deliense</name>
    <dbReference type="NCBI Taxonomy" id="299467"/>
    <lineage>
        <taxon>Eukaryota</taxon>
        <taxon>Metazoa</taxon>
        <taxon>Ecdysozoa</taxon>
        <taxon>Arthropoda</taxon>
        <taxon>Chelicerata</taxon>
        <taxon>Arachnida</taxon>
        <taxon>Acari</taxon>
        <taxon>Acariformes</taxon>
        <taxon>Trombidiformes</taxon>
        <taxon>Prostigmata</taxon>
        <taxon>Anystina</taxon>
        <taxon>Parasitengona</taxon>
        <taxon>Trombiculoidea</taxon>
        <taxon>Trombiculidae</taxon>
        <taxon>Leptotrombidium</taxon>
    </lineage>
</organism>
<dbReference type="GO" id="GO:0031369">
    <property type="term" value="F:translation initiation factor binding"/>
    <property type="evidence" value="ECO:0007669"/>
    <property type="project" value="InterPro"/>
</dbReference>
<evidence type="ECO:0000256" key="5">
    <source>
        <dbReference type="ARBA" id="ARBA00022917"/>
    </source>
</evidence>
<dbReference type="Pfam" id="PF25084">
    <property type="entry name" value="LbH_EIF2B"/>
    <property type="match status" value="1"/>
</dbReference>
<dbReference type="InterPro" id="IPR016024">
    <property type="entry name" value="ARM-type_fold"/>
</dbReference>
<protein>
    <recommendedName>
        <fullName evidence="6">Translation initiation factor eIF2B subunit epsilon</fullName>
    </recommendedName>
    <alternativeName>
        <fullName evidence="7">eIF2B GDP-GTP exchange factor subunit epsilon</fullName>
    </alternativeName>
</protein>
<evidence type="ECO:0000256" key="3">
    <source>
        <dbReference type="ARBA" id="ARBA00022490"/>
    </source>
</evidence>
<keyword evidence="11" id="KW-1185">Reference proteome</keyword>
<evidence type="ECO:0000259" key="9">
    <source>
        <dbReference type="PROSITE" id="PS51363"/>
    </source>
</evidence>
<dbReference type="SMART" id="SM00515">
    <property type="entry name" value="eIF5C"/>
    <property type="match status" value="1"/>
</dbReference>
<dbReference type="STRING" id="299467.A0A443SI85"/>
<dbReference type="Pfam" id="PF02020">
    <property type="entry name" value="W2"/>
    <property type="match status" value="1"/>
</dbReference>
<comment type="caution">
    <text evidence="10">The sequence shown here is derived from an EMBL/GenBank/DDBJ whole genome shotgun (WGS) entry which is preliminary data.</text>
</comment>
<evidence type="ECO:0000256" key="1">
    <source>
        <dbReference type="ARBA" id="ARBA00004514"/>
    </source>
</evidence>
<dbReference type="AlphaFoldDB" id="A0A443SI85"/>
<dbReference type="VEuPathDB" id="VectorBase:LDEU004808"/>
<dbReference type="Gene3D" id="1.25.40.180">
    <property type="match status" value="1"/>
</dbReference>
<sequence>MSEHSSARKKGIEEKQVLQAILICDSFNSCFQPLTANIPRALLPLINRPILEILAKTDKNAVMTLLYKRSSTDRIFRTGDEEVMIIADGTTNRLLQYEKVPKSQKKMEVSVGLLREHRNAKVHFNLQDTHIAICSVNVLSLFSDNFDYETKDDFIRGILEQEEILGNTIYVKICNSKTYSSRIINVCAYDVICREILQRWAFPIVPDVQSKFCYQRHNIYKYDNVMLSMDSTAVKNVAIGSDTVIGENAFIVNSVIGSKCKIGKNVVIDGSYIWDNVVIGDDCIVKSCIISHNVILKNSCQLSDGCLIAENVILGPNIELKTEYIQSEPNDESETVNIELVGKEGKGFKYEEEDNEENDLTFEIWGAEKHRTFDEISLSSANSHDLESIEEELDEVCTFYKEVLDSCQRAFDENVATENLILEVNSSKHAYNIPIKELAFLVSRAIFDLPAIQKKSNPGVEYGSQLMSVFKRFLPFIKNYIKSSESELCLLSAMEEFAITNPSLFTSVLLAKSLGYLYNNDVLNEETLFNWYKSLNPIPALLNEEECSPADQQKLRNSDGVKKFFKWLQEAEEESD</sequence>
<dbReference type="InterPro" id="IPR011004">
    <property type="entry name" value="Trimer_LpxA-like_sf"/>
</dbReference>
<dbReference type="GO" id="GO:0005851">
    <property type="term" value="C:eukaryotic translation initiation factor 2B complex"/>
    <property type="evidence" value="ECO:0007669"/>
    <property type="project" value="TreeGrafter"/>
</dbReference>
<dbReference type="PANTHER" id="PTHR45887:SF1">
    <property type="entry name" value="TRANSLATION INITIATION FACTOR EIF-2B SUBUNIT EPSILON"/>
    <property type="match status" value="1"/>
</dbReference>
<comment type="subunit">
    <text evidence="8">Component of the translation initiation factor 2B (eIF2B) complex which is a heterodecamer of two sets of five different subunits: alpha, beta, gamma, delta and epsilon. Subunits alpha, beta and delta comprise a regulatory subcomplex and subunits epsilon and gamma comprise a catalytic subcomplex. Within the complex, the hexameric regulatory complex resides at the center, with the two heterodimeric catalytic subcomplexes bound on opposite sides.</text>
</comment>
<evidence type="ECO:0000256" key="4">
    <source>
        <dbReference type="ARBA" id="ARBA00022540"/>
    </source>
</evidence>
<dbReference type="GO" id="GO:0003743">
    <property type="term" value="F:translation initiation factor activity"/>
    <property type="evidence" value="ECO:0007669"/>
    <property type="project" value="UniProtKB-KW"/>
</dbReference>
<accession>A0A443SI85</accession>
<evidence type="ECO:0000256" key="2">
    <source>
        <dbReference type="ARBA" id="ARBA00007878"/>
    </source>
</evidence>
<comment type="subcellular location">
    <subcellularLocation>
        <location evidence="1">Cytoplasm</location>
        <location evidence="1">Cytosol</location>
    </subcellularLocation>
</comment>
<name>A0A443SI85_9ACAR</name>
<dbReference type="OrthoDB" id="424572at2759"/>
<dbReference type="InterPro" id="IPR056764">
    <property type="entry name" value="LbH_EIF2B3/5"/>
</dbReference>
<dbReference type="GO" id="GO:0005085">
    <property type="term" value="F:guanyl-nucleotide exchange factor activity"/>
    <property type="evidence" value="ECO:0007669"/>
    <property type="project" value="InterPro"/>
</dbReference>
<dbReference type="InterPro" id="IPR044123">
    <property type="entry name" value="W2_eIF2B_epsilon"/>
</dbReference>
<evidence type="ECO:0000256" key="7">
    <source>
        <dbReference type="ARBA" id="ARBA00044345"/>
    </source>
</evidence>
<dbReference type="PANTHER" id="PTHR45887">
    <property type="entry name" value="TRANSLATION INITIATION FACTOR EIF-2B SUBUNIT EPSILON"/>
    <property type="match status" value="1"/>
</dbReference>
<keyword evidence="3" id="KW-0963">Cytoplasm</keyword>
<dbReference type="InterPro" id="IPR003307">
    <property type="entry name" value="W2_domain"/>
</dbReference>
<gene>
    <name evidence="10" type="ORF">B4U80_08350</name>
</gene>
<reference evidence="10 11" key="1">
    <citation type="journal article" date="2018" name="Gigascience">
        <title>Genomes of trombidid mites reveal novel predicted allergens and laterally-transferred genes associated with secondary metabolism.</title>
        <authorList>
            <person name="Dong X."/>
            <person name="Chaisiri K."/>
            <person name="Xia D."/>
            <person name="Armstrong S.D."/>
            <person name="Fang Y."/>
            <person name="Donnelly M.J."/>
            <person name="Kadowaki T."/>
            <person name="McGarry J.W."/>
            <person name="Darby A.C."/>
            <person name="Makepeace B.L."/>
        </authorList>
    </citation>
    <scope>NUCLEOTIDE SEQUENCE [LARGE SCALE GENOMIC DNA]</scope>
    <source>
        <strain evidence="10">UoL-UT</strain>
    </source>
</reference>
<dbReference type="InterPro" id="IPR051956">
    <property type="entry name" value="eIF2B_epsilon"/>
</dbReference>
<dbReference type="SUPFAM" id="SSF51161">
    <property type="entry name" value="Trimeric LpxA-like enzymes"/>
    <property type="match status" value="1"/>
</dbReference>
<dbReference type="Proteomes" id="UP000288716">
    <property type="component" value="Unassembled WGS sequence"/>
</dbReference>